<organism evidence="10 11">
    <name type="scientific">Terriglobus saanensis (strain ATCC BAA-1853 / DSM 23119 / SP1PR4)</name>
    <dbReference type="NCBI Taxonomy" id="401053"/>
    <lineage>
        <taxon>Bacteria</taxon>
        <taxon>Pseudomonadati</taxon>
        <taxon>Acidobacteriota</taxon>
        <taxon>Terriglobia</taxon>
        <taxon>Terriglobales</taxon>
        <taxon>Acidobacteriaceae</taxon>
        <taxon>Terriglobus</taxon>
    </lineage>
</organism>
<dbReference type="InterPro" id="IPR003838">
    <property type="entry name" value="ABC3_permease_C"/>
</dbReference>
<dbReference type="InterPro" id="IPR047928">
    <property type="entry name" value="Perm_prefix_1"/>
</dbReference>
<dbReference type="RefSeq" id="WP_013567992.1">
    <property type="nucleotide sequence ID" value="NC_014963.1"/>
</dbReference>
<reference evidence="10 11" key="1">
    <citation type="journal article" date="2012" name="Stand. Genomic Sci.">
        <title>Complete genome sequence of Terriglobus saanensis type strain SP1PR4(T), an Acidobacteria from tundra soil.</title>
        <authorList>
            <person name="Rawat S.R."/>
            <person name="Mannisto M.K."/>
            <person name="Starovoytov V."/>
            <person name="Goodwin L."/>
            <person name="Nolan M."/>
            <person name="Hauser L."/>
            <person name="Land M."/>
            <person name="Davenport K.W."/>
            <person name="Woyke T."/>
            <person name="Haggblom M.M."/>
        </authorList>
    </citation>
    <scope>NUCLEOTIDE SEQUENCE</scope>
    <source>
        <strain evidence="11">ATCC BAA-1853 / DSM 23119 / SP1PR4</strain>
    </source>
</reference>
<evidence type="ECO:0000313" key="11">
    <source>
        <dbReference type="Proteomes" id="UP000006844"/>
    </source>
</evidence>
<evidence type="ECO:0000313" key="10">
    <source>
        <dbReference type="EMBL" id="ADV82259.1"/>
    </source>
</evidence>
<dbReference type="InterPro" id="IPR050250">
    <property type="entry name" value="Macrolide_Exporter_MacB"/>
</dbReference>
<dbReference type="eggNOG" id="COG0577">
    <property type="taxonomic scope" value="Bacteria"/>
</dbReference>
<dbReference type="InterPro" id="IPR017800">
    <property type="entry name" value="ADOP"/>
</dbReference>
<feature type="transmembrane region" description="Helical" evidence="7">
    <location>
        <begin position="857"/>
        <end position="877"/>
    </location>
</feature>
<dbReference type="PANTHER" id="PTHR30572">
    <property type="entry name" value="MEMBRANE COMPONENT OF TRANSPORTER-RELATED"/>
    <property type="match status" value="1"/>
</dbReference>
<comment type="subcellular location">
    <subcellularLocation>
        <location evidence="1">Cell membrane</location>
        <topology evidence="1">Multi-pass membrane protein</topology>
    </subcellularLocation>
</comment>
<feature type="transmembrane region" description="Helical" evidence="7">
    <location>
        <begin position="356"/>
        <end position="381"/>
    </location>
</feature>
<evidence type="ECO:0000256" key="7">
    <source>
        <dbReference type="SAM" id="Phobius"/>
    </source>
</evidence>
<accession>E8V0W8</accession>
<dbReference type="NCBIfam" id="NF038403">
    <property type="entry name" value="perm_prefix_1"/>
    <property type="match status" value="1"/>
</dbReference>
<dbReference type="KEGG" id="tsa:AciPR4_1436"/>
<dbReference type="OrthoDB" id="100065at2"/>
<comment type="similarity">
    <text evidence="6">Belongs to the ABC-4 integral membrane protein family.</text>
</comment>
<evidence type="ECO:0000256" key="2">
    <source>
        <dbReference type="ARBA" id="ARBA00022475"/>
    </source>
</evidence>
<keyword evidence="2" id="KW-1003">Cell membrane</keyword>
<evidence type="ECO:0000259" key="8">
    <source>
        <dbReference type="Pfam" id="PF02687"/>
    </source>
</evidence>
<dbReference type="HOGENOM" id="CLU_009433_1_0_0"/>
<proteinExistence type="inferred from homology"/>
<protein>
    <submittedName>
        <fullName evidence="10">Permease</fullName>
    </submittedName>
</protein>
<feature type="transmembrane region" description="Helical" evidence="7">
    <location>
        <begin position="501"/>
        <end position="521"/>
    </location>
</feature>
<feature type="transmembrane region" description="Helical" evidence="7">
    <location>
        <begin position="407"/>
        <end position="430"/>
    </location>
</feature>
<feature type="domain" description="MacB-like periplasmic core" evidence="9">
    <location>
        <begin position="97"/>
        <end position="320"/>
    </location>
</feature>
<dbReference type="InterPro" id="IPR025857">
    <property type="entry name" value="MacB_PCD"/>
</dbReference>
<keyword evidence="11" id="KW-1185">Reference proteome</keyword>
<feature type="domain" description="ABC3 transporter permease C-terminal" evidence="8">
    <location>
        <begin position="362"/>
        <end position="477"/>
    </location>
</feature>
<sequence>MRFFHRFFTRLHNLATRRRGDARLREEMESHLAHQAEEYLRAGMSPTEARRQARVKFGAVETVRENYRAEEGLPFIENLLLDVRYALRVLRKSPAFTVVALATLMLGIGANVVVFGVLNEVLLHPLEVHDPQSLYQVRHKQWMVGRLLTTSYPTFEDLRRRNTTFSGMAGMYGYSNAKLNWRNSVRKVSGYEVTGNYFDMLGVQPEAGHFFHEADEHGPNSAPYVVLSNALWRSTFHADPGIVGTVVELDKHPFTVVGVTSAQFHGTEKFRWPDYWVPMMNEQQLENSDYLHNRTSIYITVLGRLKPGVTQQQATENLNAVTAELAKEYPETDDGQPLRLIHPGLIGDEGDVIRGFLYSVSLLALLVLAAACANLATLFAARAADRSRELALRVALGSSRRRLVRQLLTEALVVSLIGGAAGLGSAYLLLGVLNRSSLFVGSLTVSVDVRVYLVGLVLTLGSTLLFGLVPARQAWQSSPMLAMKGGQTESTHLHRFTLRDLLLGVQIAICMLLVTASFVAVRGMIQALHTPLGIKPEGAMLAYLDLSPVEQANDAVPENVAIQDATLEKQKVVLEAVRSIPGVTAVGMVNQTPMTGGLHGIPIFSPGTTEFKLKNSVLAPYVFSMSPGYLGTAGTRLLRGRDVSWHDTANTPYVAVVNETCAQKMWDRAPAIGQRFMLKGKLTEVVGVAEDGKYHDLTESPQPVVYLPLSQSEDGGAVFVVRSQRTPKEMAAALEHTLSNIAPNVPISVLSWSDQLAGELFPARAATVALGAMGLLAAMLAVTGIFGMAAYNVSRRKKELGIRMALGARKTQVMSAAVGRPMGLLSIGSVLGLLAGISASRLLGEIVYHANPKDPAVVGGAVLTMALLGIAASAIPARRALAVDPSKLMREE</sequence>
<evidence type="ECO:0000256" key="5">
    <source>
        <dbReference type="ARBA" id="ARBA00023136"/>
    </source>
</evidence>
<keyword evidence="3 7" id="KW-0812">Transmembrane</keyword>
<evidence type="ECO:0000256" key="6">
    <source>
        <dbReference type="ARBA" id="ARBA00038076"/>
    </source>
</evidence>
<evidence type="ECO:0000259" key="9">
    <source>
        <dbReference type="Pfam" id="PF12704"/>
    </source>
</evidence>
<dbReference type="Proteomes" id="UP000006844">
    <property type="component" value="Chromosome"/>
</dbReference>
<keyword evidence="5 7" id="KW-0472">Membrane</keyword>
<feature type="domain" description="MacB-like periplasmic core" evidence="9">
    <location>
        <begin position="507"/>
        <end position="735"/>
    </location>
</feature>
<dbReference type="Pfam" id="PF12704">
    <property type="entry name" value="MacB_PCD"/>
    <property type="match status" value="2"/>
</dbReference>
<feature type="transmembrane region" description="Helical" evidence="7">
    <location>
        <begin position="768"/>
        <end position="793"/>
    </location>
</feature>
<dbReference type="AlphaFoldDB" id="E8V0W8"/>
<keyword evidence="4 7" id="KW-1133">Transmembrane helix</keyword>
<name>E8V0W8_TERSS</name>
<dbReference type="Pfam" id="PF02687">
    <property type="entry name" value="FtsX"/>
    <property type="match status" value="2"/>
</dbReference>
<dbReference type="PANTHER" id="PTHR30572:SF4">
    <property type="entry name" value="ABC TRANSPORTER PERMEASE YTRF"/>
    <property type="match status" value="1"/>
</dbReference>
<feature type="transmembrane region" description="Helical" evidence="7">
    <location>
        <begin position="95"/>
        <end position="118"/>
    </location>
</feature>
<feature type="transmembrane region" description="Helical" evidence="7">
    <location>
        <begin position="450"/>
        <end position="471"/>
    </location>
</feature>
<dbReference type="GO" id="GO:0005886">
    <property type="term" value="C:plasma membrane"/>
    <property type="evidence" value="ECO:0007669"/>
    <property type="project" value="UniProtKB-SubCell"/>
</dbReference>
<dbReference type="GO" id="GO:0022857">
    <property type="term" value="F:transmembrane transporter activity"/>
    <property type="evidence" value="ECO:0007669"/>
    <property type="project" value="TreeGrafter"/>
</dbReference>
<evidence type="ECO:0000256" key="1">
    <source>
        <dbReference type="ARBA" id="ARBA00004651"/>
    </source>
</evidence>
<feature type="transmembrane region" description="Helical" evidence="7">
    <location>
        <begin position="813"/>
        <end position="837"/>
    </location>
</feature>
<dbReference type="STRING" id="401053.AciPR4_1436"/>
<dbReference type="EMBL" id="CP002467">
    <property type="protein sequence ID" value="ADV82259.1"/>
    <property type="molecule type" value="Genomic_DNA"/>
</dbReference>
<evidence type="ECO:0000256" key="3">
    <source>
        <dbReference type="ARBA" id="ARBA00022692"/>
    </source>
</evidence>
<dbReference type="NCBIfam" id="TIGR03434">
    <property type="entry name" value="ADOP"/>
    <property type="match status" value="1"/>
</dbReference>
<evidence type="ECO:0000256" key="4">
    <source>
        <dbReference type="ARBA" id="ARBA00022989"/>
    </source>
</evidence>
<gene>
    <name evidence="10" type="ordered locus">AciPR4_1436</name>
</gene>
<feature type="domain" description="ABC3 transporter permease C-terminal" evidence="8">
    <location>
        <begin position="773"/>
        <end position="883"/>
    </location>
</feature>